<accession>A0A9N7W255</accession>
<dbReference type="Proteomes" id="UP001153269">
    <property type="component" value="Unassembled WGS sequence"/>
</dbReference>
<feature type="compositionally biased region" description="Gly residues" evidence="1">
    <location>
        <begin position="18"/>
        <end position="27"/>
    </location>
</feature>
<gene>
    <name evidence="2" type="ORF">PLEPLA_LOCUS46495</name>
</gene>
<dbReference type="EMBL" id="CADEAL010004398">
    <property type="protein sequence ID" value="CAB1458665.1"/>
    <property type="molecule type" value="Genomic_DNA"/>
</dbReference>
<protein>
    <submittedName>
        <fullName evidence="2">Uncharacterized protein</fullName>
    </submittedName>
</protein>
<dbReference type="AlphaFoldDB" id="A0A9N7W255"/>
<organism evidence="2 3">
    <name type="scientific">Pleuronectes platessa</name>
    <name type="common">European plaice</name>
    <dbReference type="NCBI Taxonomy" id="8262"/>
    <lineage>
        <taxon>Eukaryota</taxon>
        <taxon>Metazoa</taxon>
        <taxon>Chordata</taxon>
        <taxon>Craniata</taxon>
        <taxon>Vertebrata</taxon>
        <taxon>Euteleostomi</taxon>
        <taxon>Actinopterygii</taxon>
        <taxon>Neopterygii</taxon>
        <taxon>Teleostei</taxon>
        <taxon>Neoteleostei</taxon>
        <taxon>Acanthomorphata</taxon>
        <taxon>Carangaria</taxon>
        <taxon>Pleuronectiformes</taxon>
        <taxon>Pleuronectoidei</taxon>
        <taxon>Pleuronectidae</taxon>
        <taxon>Pleuronectes</taxon>
    </lineage>
</organism>
<comment type="caution">
    <text evidence="2">The sequence shown here is derived from an EMBL/GenBank/DDBJ whole genome shotgun (WGS) entry which is preliminary data.</text>
</comment>
<sequence>MRVAMATQEPPSKHASRGGSGARGLGLGYEADLPCEGDSARGPRVLKGHPPGRFHRAWSVSEDEAFTASLKHSLTPETRVCVCTRQSILTAGNQWQRPVARAPPPPCALIGRTDGSREPAHEPLACSLRLYK</sequence>
<evidence type="ECO:0000256" key="1">
    <source>
        <dbReference type="SAM" id="MobiDB-lite"/>
    </source>
</evidence>
<keyword evidence="3" id="KW-1185">Reference proteome</keyword>
<reference evidence="2" key="1">
    <citation type="submission" date="2020-03" db="EMBL/GenBank/DDBJ databases">
        <authorList>
            <person name="Weist P."/>
        </authorList>
    </citation>
    <scope>NUCLEOTIDE SEQUENCE</scope>
</reference>
<name>A0A9N7W255_PLEPL</name>
<evidence type="ECO:0000313" key="3">
    <source>
        <dbReference type="Proteomes" id="UP001153269"/>
    </source>
</evidence>
<evidence type="ECO:0000313" key="2">
    <source>
        <dbReference type="EMBL" id="CAB1458665.1"/>
    </source>
</evidence>
<proteinExistence type="predicted"/>
<feature type="region of interest" description="Disordered" evidence="1">
    <location>
        <begin position="1"/>
        <end position="27"/>
    </location>
</feature>